<comment type="caution">
    <text evidence="1">The sequence shown here is derived from an EMBL/GenBank/DDBJ whole genome shotgun (WGS) entry which is preliminary data.</text>
</comment>
<protein>
    <submittedName>
        <fullName evidence="1">Uncharacterized protein</fullName>
    </submittedName>
</protein>
<proteinExistence type="predicted"/>
<dbReference type="Gene3D" id="3.30.420.10">
    <property type="entry name" value="Ribonuclease H-like superfamily/Ribonuclease H"/>
    <property type="match status" value="1"/>
</dbReference>
<gene>
    <name evidence="1" type="ORF">AVEN_25883_1</name>
</gene>
<reference evidence="1 2" key="1">
    <citation type="journal article" date="2019" name="Sci. Rep.">
        <title>Orb-weaving spider Araneus ventricosus genome elucidates the spidroin gene catalogue.</title>
        <authorList>
            <person name="Kono N."/>
            <person name="Nakamura H."/>
            <person name="Ohtoshi R."/>
            <person name="Moran D.A.P."/>
            <person name="Shinohara A."/>
            <person name="Yoshida Y."/>
            <person name="Fujiwara M."/>
            <person name="Mori M."/>
            <person name="Tomita M."/>
            <person name="Arakawa K."/>
        </authorList>
    </citation>
    <scope>NUCLEOTIDE SEQUENCE [LARGE SCALE GENOMIC DNA]</scope>
</reference>
<accession>A0A4Y2F954</accession>
<evidence type="ECO:0000313" key="2">
    <source>
        <dbReference type="Proteomes" id="UP000499080"/>
    </source>
</evidence>
<organism evidence="1 2">
    <name type="scientific">Araneus ventricosus</name>
    <name type="common">Orbweaver spider</name>
    <name type="synonym">Epeira ventricosa</name>
    <dbReference type="NCBI Taxonomy" id="182803"/>
    <lineage>
        <taxon>Eukaryota</taxon>
        <taxon>Metazoa</taxon>
        <taxon>Ecdysozoa</taxon>
        <taxon>Arthropoda</taxon>
        <taxon>Chelicerata</taxon>
        <taxon>Arachnida</taxon>
        <taxon>Araneae</taxon>
        <taxon>Araneomorphae</taxon>
        <taxon>Entelegynae</taxon>
        <taxon>Araneoidea</taxon>
        <taxon>Araneidae</taxon>
        <taxon>Araneus</taxon>
    </lineage>
</organism>
<dbReference type="CDD" id="cd09276">
    <property type="entry name" value="Rnase_HI_RT_non_LTR"/>
    <property type="match status" value="1"/>
</dbReference>
<dbReference type="Proteomes" id="UP000499080">
    <property type="component" value="Unassembled WGS sequence"/>
</dbReference>
<sequence length="259" mass="29665">MESRFPAMLVLWLGREFYRDHKQAHHCQAPPRPLRQGIVKLLYKRALERILVYAAPAWWTGSALQRVKATSIQRQVLLALSGAFRTTSTKALQVCCGVEPIDLVLDMEVAWYSIKNHQENVSLFGTLFEGSKMEHCTHKWHHPGHLTPVHWDGQQPDAPLSIYTDESKLDGRVGAPFLVYHHNLVEEHQYRLSDHCSVFQAETVALQREIVWKRQNAPNEDCHIFSGSMSALMSLQNHLIKNSQVQSTRQLFDASISLH</sequence>
<dbReference type="AlphaFoldDB" id="A0A4Y2F954"/>
<dbReference type="OrthoDB" id="8070015at2759"/>
<evidence type="ECO:0000313" key="1">
    <source>
        <dbReference type="EMBL" id="GBM37771.1"/>
    </source>
</evidence>
<dbReference type="GO" id="GO:0003676">
    <property type="term" value="F:nucleic acid binding"/>
    <property type="evidence" value="ECO:0007669"/>
    <property type="project" value="InterPro"/>
</dbReference>
<dbReference type="EMBL" id="BGPR01000850">
    <property type="protein sequence ID" value="GBM37771.1"/>
    <property type="molecule type" value="Genomic_DNA"/>
</dbReference>
<name>A0A4Y2F954_ARAVE</name>
<keyword evidence="2" id="KW-1185">Reference proteome</keyword>
<dbReference type="InterPro" id="IPR036397">
    <property type="entry name" value="RNaseH_sf"/>
</dbReference>